<reference evidence="3 4" key="1">
    <citation type="submission" date="2023-04" db="EMBL/GenBank/DDBJ databases">
        <title>Tenacibaculum tangerinum sp. nov., isolated from sea tidal flat of South Korea.</title>
        <authorList>
            <person name="Lee S.H."/>
            <person name="Kim J.-J."/>
        </authorList>
    </citation>
    <scope>NUCLEOTIDE SEQUENCE [LARGE SCALE GENOMIC DNA]</scope>
    <source>
        <strain evidence="3 4">GRR-S3-23</strain>
    </source>
</reference>
<keyword evidence="4" id="KW-1185">Reference proteome</keyword>
<dbReference type="InterPro" id="IPR013783">
    <property type="entry name" value="Ig-like_fold"/>
</dbReference>
<sequence>MKKIFLSIIFLINYTILYGQTECCTETTNLIKNGDFEHGSQPTNTSNNIDLASYWNPIWSYGNQADLYDENHSAVGNPPSPMDGNYASCWIDNRVGDATYREGMQVKLGYNGSPITILPNTGDYNMSFELASLYGFGNAEIGIYGVYNPQNSLAPTPTSSHAPTNLDLFGANNTVLLETIPVPTNANSNKQLISISFPTNSANFPNNGITHIFITRSSTVLQGGYYVAFDNFCIYNREDAPNQSKIKFSNTYQKIKQLPSQYGTTDVAIYCYPPEIILDGSNNQNETSYQIEIMPFDLLNWTSGSVIYDTGEIVGQVPNSVNITNSYPWTLNTIYRVKLATKPCYNEDNIFFQIVNPPEIMLPTTISTCDGNFQEICGPIAPNGSTYTYQWYGPDHDPTSVILLGEEMCFTPSQTGNYTLMVTDENGCTANHTINVLDEIPQPNLGNDITIECGQNPVGNINILNQGFDGSNYTITWYHNGQEIQVGGETLMTSIASGEVTVVIAVDGCKSVSDTITITQEYCCPEDLQLVMDCETKELRVENLPNNITINTIFWDLNNQTIPNENNTTLQVTEEGIYSFGIIFTFPDGTECHDYIHFEYTEDYCCDVTGSQAVVSMLGVTNYYNVTNTPYGPMTIPAMCGRVALDGSLSTCEDAYFISVAPFDPASWNTNPPIFEGWIQGQAPNNIDLTQPPFNLVFDNQTFYMIQFAVGPNWDDEYILFWYDCETKKEMVIAPNPNQGIFKVSMTNNEEEGILEVIDLSGNVIYKGTIFKENPTEIDISREKSGGYVVKVSIKGEVYTEKIMKN</sequence>
<evidence type="ECO:0000256" key="1">
    <source>
        <dbReference type="ARBA" id="ARBA00022729"/>
    </source>
</evidence>
<dbReference type="InterPro" id="IPR026444">
    <property type="entry name" value="Secre_tail"/>
</dbReference>
<dbReference type="InterPro" id="IPR007110">
    <property type="entry name" value="Ig-like_dom"/>
</dbReference>
<dbReference type="PROSITE" id="PS50835">
    <property type="entry name" value="IG_LIKE"/>
    <property type="match status" value="1"/>
</dbReference>
<evidence type="ECO:0000313" key="3">
    <source>
        <dbReference type="EMBL" id="WGH77011.1"/>
    </source>
</evidence>
<dbReference type="NCBIfam" id="TIGR04183">
    <property type="entry name" value="Por_Secre_tail"/>
    <property type="match status" value="1"/>
</dbReference>
<accession>A0ABY8L7G4</accession>
<gene>
    <name evidence="3" type="ORF">P8625_07710</name>
</gene>
<evidence type="ECO:0000259" key="2">
    <source>
        <dbReference type="PROSITE" id="PS50835"/>
    </source>
</evidence>
<protein>
    <submittedName>
        <fullName evidence="3">T9SS type A sorting domain-containing protein</fullName>
    </submittedName>
</protein>
<proteinExistence type="predicted"/>
<dbReference type="RefSeq" id="WP_279652867.1">
    <property type="nucleotide sequence ID" value="NZ_CP122539.1"/>
</dbReference>
<feature type="domain" description="Ig-like" evidence="2">
    <location>
        <begin position="446"/>
        <end position="524"/>
    </location>
</feature>
<dbReference type="EMBL" id="CP122539">
    <property type="protein sequence ID" value="WGH77011.1"/>
    <property type="molecule type" value="Genomic_DNA"/>
</dbReference>
<dbReference type="Proteomes" id="UP001232001">
    <property type="component" value="Chromosome"/>
</dbReference>
<organism evidence="3 4">
    <name type="scientific">Tenacibaculum tangerinum</name>
    <dbReference type="NCBI Taxonomy" id="3038772"/>
    <lineage>
        <taxon>Bacteria</taxon>
        <taxon>Pseudomonadati</taxon>
        <taxon>Bacteroidota</taxon>
        <taxon>Flavobacteriia</taxon>
        <taxon>Flavobacteriales</taxon>
        <taxon>Flavobacteriaceae</taxon>
        <taxon>Tenacibaculum</taxon>
    </lineage>
</organism>
<dbReference type="Gene3D" id="2.60.40.10">
    <property type="entry name" value="Immunoglobulins"/>
    <property type="match status" value="1"/>
</dbReference>
<dbReference type="Pfam" id="PF18962">
    <property type="entry name" value="Por_Secre_tail"/>
    <property type="match status" value="1"/>
</dbReference>
<keyword evidence="1" id="KW-0732">Signal</keyword>
<name>A0ABY8L7G4_9FLAO</name>
<evidence type="ECO:0000313" key="4">
    <source>
        <dbReference type="Proteomes" id="UP001232001"/>
    </source>
</evidence>